<dbReference type="Gene3D" id="1.50.10.10">
    <property type="match status" value="1"/>
</dbReference>
<dbReference type="InterPro" id="IPR008928">
    <property type="entry name" value="6-hairpin_glycosidase_sf"/>
</dbReference>
<dbReference type="Proteomes" id="UP000280696">
    <property type="component" value="Unassembled WGS sequence"/>
</dbReference>
<proteinExistence type="predicted"/>
<gene>
    <name evidence="1" type="ORF">D7V94_03500</name>
</gene>
<dbReference type="SUPFAM" id="SSF48208">
    <property type="entry name" value="Six-hairpin glycosidases"/>
    <property type="match status" value="1"/>
</dbReference>
<dbReference type="InterPro" id="IPR012341">
    <property type="entry name" value="6hp_glycosidase-like_sf"/>
</dbReference>
<name>A0A3A9B1U2_9FIRM</name>
<evidence type="ECO:0000313" key="1">
    <source>
        <dbReference type="EMBL" id="RKI93743.1"/>
    </source>
</evidence>
<comment type="caution">
    <text evidence="1">The sequence shown here is derived from an EMBL/GenBank/DDBJ whole genome shotgun (WGS) entry which is preliminary data.</text>
</comment>
<dbReference type="GO" id="GO:0016787">
    <property type="term" value="F:hydrolase activity"/>
    <property type="evidence" value="ECO:0007669"/>
    <property type="project" value="UniProtKB-KW"/>
</dbReference>
<accession>A0A3A9B1U2</accession>
<dbReference type="OrthoDB" id="9810718at2"/>
<protein>
    <submittedName>
        <fullName evidence="1">Glycosyl hydrolase family 88</fullName>
    </submittedName>
</protein>
<keyword evidence="2" id="KW-1185">Reference proteome</keyword>
<dbReference type="RefSeq" id="WP_120466772.1">
    <property type="nucleotide sequence ID" value="NZ_CATAJS010000090.1"/>
</dbReference>
<evidence type="ECO:0000313" key="2">
    <source>
        <dbReference type="Proteomes" id="UP000280696"/>
    </source>
</evidence>
<organism evidence="1 2">
    <name type="scientific">Parablautia intestinalis</name>
    <dbReference type="NCBI Taxonomy" id="2320100"/>
    <lineage>
        <taxon>Bacteria</taxon>
        <taxon>Bacillati</taxon>
        <taxon>Bacillota</taxon>
        <taxon>Clostridia</taxon>
        <taxon>Lachnospirales</taxon>
        <taxon>Lachnospiraceae</taxon>
        <taxon>Parablautia</taxon>
    </lineage>
</organism>
<dbReference type="AlphaFoldDB" id="A0A3A9B1U2"/>
<keyword evidence="1" id="KW-0378">Hydrolase</keyword>
<sequence>MSKNNSKRKNQSSKNKTVLTVKTRKHLLLTGAAVLLLTIAGLFIQTQRHTMFNTEVYQGKIALLKSNVLAEEESLPASPAGGQAGYAVFLSICNTAERASVFCGTGVTLETAWDNADKKVLKFLGQSNYEPVWVKADVVCSSDTLDEAEFARDVRAARHEFYRFGVAFDKKYETALLEAELNGAKIFDCENGGIDLEYLNRYLVKAERSPLEELPAAYTVFQCKGWFCDENNAVYVLSTDGLDYGRRQIDTLDGAYAKELILNASSFLLEQTGEDGSFVYGIYPRFDREIENYNIVRHASTLWSLICRYRLLPDEELAEKIDRTIDYMLSQIVYDPQGRAFLYEEKDDEIKLGGCGIAVVALTEYMDAFQNEKYVDICKALGEGILSMQDSDTGGYYHVLNGDFTPKERMRTVYYDGEATFALCRLYSLTGSQIWLDAAQNAVEYFIRKDYTQYKDHWVAYSMNEITKYITDHKEYYDFALKNAQVNLNTIYERDTTYHTYLELLMATFEVYDRMCERGITAENFDLQMFLDTIYTRADRQLNGYFYPEYAMYMDNPRRILDTFMVRHDGYRVRIDDVQHNIGGYYLYYKNYEKMVEYGLLNARGITAQRAEKDQKGQGRA</sequence>
<dbReference type="GO" id="GO:0005975">
    <property type="term" value="P:carbohydrate metabolic process"/>
    <property type="evidence" value="ECO:0007669"/>
    <property type="project" value="InterPro"/>
</dbReference>
<reference evidence="1 2" key="1">
    <citation type="submission" date="2018-09" db="EMBL/GenBank/DDBJ databases">
        <title>Murine metabolic-syndrome-specific gut microbial biobank.</title>
        <authorList>
            <person name="Liu C."/>
        </authorList>
    </citation>
    <scope>NUCLEOTIDE SEQUENCE [LARGE SCALE GENOMIC DNA]</scope>
    <source>
        <strain evidence="1 2">0.1xD8-82</strain>
    </source>
</reference>
<dbReference type="EMBL" id="RAYQ01000002">
    <property type="protein sequence ID" value="RKI93743.1"/>
    <property type="molecule type" value="Genomic_DNA"/>
</dbReference>